<feature type="region of interest" description="Disordered" evidence="6">
    <location>
        <begin position="132"/>
        <end position="154"/>
    </location>
</feature>
<dbReference type="AlphaFoldDB" id="A0A9P3HC13"/>
<feature type="compositionally biased region" description="Polar residues" evidence="6">
    <location>
        <begin position="143"/>
        <end position="154"/>
    </location>
</feature>
<evidence type="ECO:0000256" key="5">
    <source>
        <dbReference type="PROSITE-ProRule" id="PRU00339"/>
    </source>
</evidence>
<dbReference type="Pfam" id="PF13181">
    <property type="entry name" value="TPR_8"/>
    <property type="match status" value="1"/>
</dbReference>
<feature type="domain" description="RNA-polymerase II-associated protein 3-like C-terminal" evidence="7">
    <location>
        <begin position="226"/>
        <end position="316"/>
    </location>
</feature>
<keyword evidence="9" id="KW-1185">Reference proteome</keyword>
<dbReference type="InterPro" id="IPR011990">
    <property type="entry name" value="TPR-like_helical_dom_sf"/>
</dbReference>
<evidence type="ECO:0000259" key="7">
    <source>
        <dbReference type="Pfam" id="PF13877"/>
    </source>
</evidence>
<dbReference type="SUPFAM" id="SSF48452">
    <property type="entry name" value="TPR-like"/>
    <property type="match status" value="1"/>
</dbReference>
<evidence type="ECO:0000256" key="3">
    <source>
        <dbReference type="ARBA" id="ARBA00038275"/>
    </source>
</evidence>
<keyword evidence="1" id="KW-0677">Repeat</keyword>
<reference evidence="8" key="1">
    <citation type="submission" date="2021-11" db="EMBL/GenBank/DDBJ databases">
        <authorList>
            <person name="Herlambang A."/>
            <person name="Guo Y."/>
            <person name="Takashima Y."/>
            <person name="Nishizawa T."/>
        </authorList>
    </citation>
    <scope>NUCLEOTIDE SEQUENCE</scope>
    <source>
        <strain evidence="8">E1425</strain>
    </source>
</reference>
<organism evidence="8 9">
    <name type="scientific">Entomortierella parvispora</name>
    <dbReference type="NCBI Taxonomy" id="205924"/>
    <lineage>
        <taxon>Eukaryota</taxon>
        <taxon>Fungi</taxon>
        <taxon>Fungi incertae sedis</taxon>
        <taxon>Mucoromycota</taxon>
        <taxon>Mortierellomycotina</taxon>
        <taxon>Mortierellomycetes</taxon>
        <taxon>Mortierellales</taxon>
        <taxon>Mortierellaceae</taxon>
        <taxon>Entomortierella</taxon>
    </lineage>
</organism>
<evidence type="ECO:0000256" key="4">
    <source>
        <dbReference type="ARBA" id="ARBA00040133"/>
    </source>
</evidence>
<evidence type="ECO:0000313" key="9">
    <source>
        <dbReference type="Proteomes" id="UP000827284"/>
    </source>
</evidence>
<dbReference type="EMBL" id="BQFW01000008">
    <property type="protein sequence ID" value="GJJ73831.1"/>
    <property type="molecule type" value="Genomic_DNA"/>
</dbReference>
<evidence type="ECO:0000256" key="1">
    <source>
        <dbReference type="ARBA" id="ARBA00022737"/>
    </source>
</evidence>
<dbReference type="InterPro" id="IPR019734">
    <property type="entry name" value="TPR_rpt"/>
</dbReference>
<dbReference type="PROSITE" id="PS50005">
    <property type="entry name" value="TPR"/>
    <property type="match status" value="2"/>
</dbReference>
<evidence type="ECO:0000313" key="8">
    <source>
        <dbReference type="EMBL" id="GJJ73831.1"/>
    </source>
</evidence>
<dbReference type="SMART" id="SM00028">
    <property type="entry name" value="TPR"/>
    <property type="match status" value="3"/>
</dbReference>
<dbReference type="OrthoDB" id="629492at2759"/>
<dbReference type="Pfam" id="PF13877">
    <property type="entry name" value="RPAP3_C"/>
    <property type="match status" value="1"/>
</dbReference>
<feature type="repeat" description="TPR" evidence="5">
    <location>
        <begin position="78"/>
        <end position="111"/>
    </location>
</feature>
<feature type="repeat" description="TPR" evidence="5">
    <location>
        <begin position="10"/>
        <end position="43"/>
    </location>
</feature>
<protein>
    <recommendedName>
        <fullName evidence="4">RNA polymerase II-associated protein 3</fullName>
    </recommendedName>
</protein>
<proteinExistence type="inferred from homology"/>
<name>A0A9P3HC13_9FUNG</name>
<comment type="caution">
    <text evidence="8">The sequence shown here is derived from an EMBL/GenBank/DDBJ whole genome shotgun (WGS) entry which is preliminary data.</text>
</comment>
<keyword evidence="2 5" id="KW-0802">TPR repeat</keyword>
<dbReference type="Proteomes" id="UP000827284">
    <property type="component" value="Unassembled WGS sequence"/>
</dbReference>
<dbReference type="InterPro" id="IPR025986">
    <property type="entry name" value="RPAP3-like_C"/>
</dbReference>
<sequence>MEEKKKDGAAAELKEQGNNYFKKGDFHGAIKSYTSSMEHDPSNSVLPINRAMAYLKLDMYTEAEADCSLGILLDKKNVKAHWRRGIARRSLGRLEESKRDFELALVLDPSNKAVKEELIKVKELIVKSGKDSKPASVAKPLQKSDTIATKSTSQQPQIVSSKRVAIKEVSNGQPSELFEDILPKKSTGTLESVAESKPARAPATEGSTLSFTTPKDFALSMPMTVPATTMELQRDWKSYSKDKSRLYEYLKLIKPESMPNLFKSSFESEYLTSMLAVFQEFYIPSEEPALLYRTLANLIKVQRIDLSLMFMTASEKKELASIFKHLAAHAEKQDAYNQQDLTSLASKFKTTV</sequence>
<dbReference type="InterPro" id="IPR051966">
    <property type="entry name" value="RPAP3"/>
</dbReference>
<evidence type="ECO:0000256" key="6">
    <source>
        <dbReference type="SAM" id="MobiDB-lite"/>
    </source>
</evidence>
<dbReference type="PANTHER" id="PTHR46423:SF1">
    <property type="entry name" value="RNA POLYMERASE II-ASSOCIATED PROTEIN 3"/>
    <property type="match status" value="1"/>
</dbReference>
<evidence type="ECO:0000256" key="2">
    <source>
        <dbReference type="ARBA" id="ARBA00022803"/>
    </source>
</evidence>
<reference evidence="8" key="2">
    <citation type="journal article" date="2022" name="Microbiol. Resour. Announc.">
        <title>Whole-Genome Sequence of Entomortierella parvispora E1425, a Mucoromycotan Fungus Associated with Burkholderiaceae-Related Endosymbiotic Bacteria.</title>
        <authorList>
            <person name="Herlambang A."/>
            <person name="Guo Y."/>
            <person name="Takashima Y."/>
            <person name="Narisawa K."/>
            <person name="Ohta H."/>
            <person name="Nishizawa T."/>
        </authorList>
    </citation>
    <scope>NUCLEOTIDE SEQUENCE</scope>
    <source>
        <strain evidence="8">E1425</strain>
    </source>
</reference>
<dbReference type="PANTHER" id="PTHR46423">
    <property type="entry name" value="RNA POLYMERASE II-ASSOCIATED PROTEIN 3"/>
    <property type="match status" value="1"/>
</dbReference>
<gene>
    <name evidence="8" type="ORF">EMPS_06189</name>
</gene>
<accession>A0A9P3HC13</accession>
<comment type="similarity">
    <text evidence="3">Belongs to the RPAP3 family.</text>
</comment>
<dbReference type="GO" id="GO:0101031">
    <property type="term" value="C:protein folding chaperone complex"/>
    <property type="evidence" value="ECO:0007669"/>
    <property type="project" value="TreeGrafter"/>
</dbReference>
<dbReference type="Gene3D" id="1.25.40.10">
    <property type="entry name" value="Tetratricopeptide repeat domain"/>
    <property type="match status" value="1"/>
</dbReference>